<feature type="DNA-binding region" description="H-T-H motif" evidence="2">
    <location>
        <begin position="29"/>
        <end position="48"/>
    </location>
</feature>
<evidence type="ECO:0000313" key="4">
    <source>
        <dbReference type="EMBL" id="MFC4308835.1"/>
    </source>
</evidence>
<keyword evidence="5" id="KW-1185">Reference proteome</keyword>
<protein>
    <submittedName>
        <fullName evidence="4">TetR/AcrR family transcriptional regulator</fullName>
    </submittedName>
</protein>
<sequence length="202" mass="22638">MKVRTDAKRDEIIEIARKTFLELGYERASMAEIASRLGGSKATLYGYFPSKEALFLAIVNKLAEQYVSPAVQRLEESVDEDVREALQRFGEQFLAFISDPEAVASYRVVVSEAAHSDIGESFFETGPKRTIESIGRYLAGAMDRNQLRRADPEIAAQHLAALLAHGEPWHQYFLRKTPSPTPAQIKGMVERALDVFLNGYRA</sequence>
<accession>A0ABV8SPE0</accession>
<dbReference type="Pfam" id="PF14246">
    <property type="entry name" value="TetR_C_7"/>
    <property type="match status" value="1"/>
</dbReference>
<dbReference type="EMBL" id="JBHSDU010000003">
    <property type="protein sequence ID" value="MFC4308835.1"/>
    <property type="molecule type" value="Genomic_DNA"/>
</dbReference>
<dbReference type="InterPro" id="IPR050109">
    <property type="entry name" value="HTH-type_TetR-like_transc_reg"/>
</dbReference>
<dbReference type="Proteomes" id="UP001595904">
    <property type="component" value="Unassembled WGS sequence"/>
</dbReference>
<evidence type="ECO:0000313" key="5">
    <source>
        <dbReference type="Proteomes" id="UP001595904"/>
    </source>
</evidence>
<reference evidence="5" key="1">
    <citation type="journal article" date="2019" name="Int. J. Syst. Evol. Microbiol.">
        <title>The Global Catalogue of Microorganisms (GCM) 10K type strain sequencing project: providing services to taxonomists for standard genome sequencing and annotation.</title>
        <authorList>
            <consortium name="The Broad Institute Genomics Platform"/>
            <consortium name="The Broad Institute Genome Sequencing Center for Infectious Disease"/>
            <person name="Wu L."/>
            <person name="Ma J."/>
        </authorList>
    </citation>
    <scope>NUCLEOTIDE SEQUENCE [LARGE SCALE GENOMIC DNA]</scope>
    <source>
        <strain evidence="5">CGMCC 1.10759</strain>
    </source>
</reference>
<dbReference type="RefSeq" id="WP_380595915.1">
    <property type="nucleotide sequence ID" value="NZ_JBHSDU010000003.1"/>
</dbReference>
<dbReference type="PANTHER" id="PTHR30055:SF119">
    <property type="entry name" value="NALC"/>
    <property type="match status" value="1"/>
</dbReference>
<dbReference type="InterPro" id="IPR009057">
    <property type="entry name" value="Homeodomain-like_sf"/>
</dbReference>
<organism evidence="4 5">
    <name type="scientific">Steroidobacter flavus</name>
    <dbReference type="NCBI Taxonomy" id="1842136"/>
    <lineage>
        <taxon>Bacteria</taxon>
        <taxon>Pseudomonadati</taxon>
        <taxon>Pseudomonadota</taxon>
        <taxon>Gammaproteobacteria</taxon>
        <taxon>Steroidobacterales</taxon>
        <taxon>Steroidobacteraceae</taxon>
        <taxon>Steroidobacter</taxon>
    </lineage>
</organism>
<dbReference type="Pfam" id="PF00440">
    <property type="entry name" value="TetR_N"/>
    <property type="match status" value="1"/>
</dbReference>
<dbReference type="PRINTS" id="PR00455">
    <property type="entry name" value="HTHTETR"/>
</dbReference>
<evidence type="ECO:0000256" key="1">
    <source>
        <dbReference type="ARBA" id="ARBA00023125"/>
    </source>
</evidence>
<keyword evidence="1 2" id="KW-0238">DNA-binding</keyword>
<name>A0ABV8SPE0_9GAMM</name>
<evidence type="ECO:0000259" key="3">
    <source>
        <dbReference type="PROSITE" id="PS50977"/>
    </source>
</evidence>
<dbReference type="PROSITE" id="PS50977">
    <property type="entry name" value="HTH_TETR_2"/>
    <property type="match status" value="1"/>
</dbReference>
<dbReference type="SUPFAM" id="SSF48498">
    <property type="entry name" value="Tetracyclin repressor-like, C-terminal domain"/>
    <property type="match status" value="1"/>
</dbReference>
<dbReference type="Gene3D" id="1.10.357.10">
    <property type="entry name" value="Tetracycline Repressor, domain 2"/>
    <property type="match status" value="1"/>
</dbReference>
<dbReference type="InterPro" id="IPR036271">
    <property type="entry name" value="Tet_transcr_reg_TetR-rel_C_sf"/>
</dbReference>
<dbReference type="PANTHER" id="PTHR30055">
    <property type="entry name" value="HTH-TYPE TRANSCRIPTIONAL REGULATOR RUTR"/>
    <property type="match status" value="1"/>
</dbReference>
<proteinExistence type="predicted"/>
<dbReference type="InterPro" id="IPR001647">
    <property type="entry name" value="HTH_TetR"/>
</dbReference>
<gene>
    <name evidence="4" type="ORF">ACFPN2_07050</name>
</gene>
<dbReference type="SUPFAM" id="SSF46689">
    <property type="entry name" value="Homeodomain-like"/>
    <property type="match status" value="1"/>
</dbReference>
<dbReference type="InterPro" id="IPR039536">
    <property type="entry name" value="TetR_C_Proteobacteria"/>
</dbReference>
<evidence type="ECO:0000256" key="2">
    <source>
        <dbReference type="PROSITE-ProRule" id="PRU00335"/>
    </source>
</evidence>
<feature type="domain" description="HTH tetR-type" evidence="3">
    <location>
        <begin position="6"/>
        <end position="66"/>
    </location>
</feature>
<comment type="caution">
    <text evidence="4">The sequence shown here is derived from an EMBL/GenBank/DDBJ whole genome shotgun (WGS) entry which is preliminary data.</text>
</comment>